<sequence length="507" mass="56549">MGYVNLDLGDLDAQHTGSGSGARDRRIPTCPIVPLPSRVLHWHRAILLLYPLPNSLVIEYNQPLQAPCSGSAVGYLPHLFCLILWVIPPPILPIVCLGFSEQRGYQRAGVGSEYRGARLGRSSITLDRRTPVSVREENGEDQLKIHPLFDVKPLDLEKWIQGMPSGSPRRLLQCRGLVWMRTFAHKAFAHKSHISVSSPGRSRRLSLYPPAIRSAPSGVGNGGPQPVYGFLYIPVPRWYINGYTHNPEQVWTELLIPPKGPEHASLTELRNPESPSSCERLCAVVARLERYTPSVVIRLPLRRPCIVTGRHASSALVIQLLVKGRPAATWAMLKFEDTRRPSPIRELVHRALHEGFPNSIDAIDLDFVSAILFVQPEHSFVISSTVFVIPSYRAIAPLARVRRRAIREIQTPWLSESVCGVPSHRTPRRILDERAGPSGSSLVPLTVNPRVTVDVPGNLVFEGRCSHNQADAQLDAIVSVIRRINLKEVEAHEDTQPRAEMKRPLRP</sequence>
<organism evidence="1 2">
    <name type="scientific">Coprinellus micaceus</name>
    <name type="common">Glistening ink-cap mushroom</name>
    <name type="synonym">Coprinus micaceus</name>
    <dbReference type="NCBI Taxonomy" id="71717"/>
    <lineage>
        <taxon>Eukaryota</taxon>
        <taxon>Fungi</taxon>
        <taxon>Dikarya</taxon>
        <taxon>Basidiomycota</taxon>
        <taxon>Agaricomycotina</taxon>
        <taxon>Agaricomycetes</taxon>
        <taxon>Agaricomycetidae</taxon>
        <taxon>Agaricales</taxon>
        <taxon>Agaricineae</taxon>
        <taxon>Psathyrellaceae</taxon>
        <taxon>Coprinellus</taxon>
    </lineage>
</organism>
<comment type="caution">
    <text evidence="1">The sequence shown here is derived from an EMBL/GenBank/DDBJ whole genome shotgun (WGS) entry which is preliminary data.</text>
</comment>
<dbReference type="AlphaFoldDB" id="A0A4Y7T2B6"/>
<evidence type="ECO:0000313" key="1">
    <source>
        <dbReference type="EMBL" id="TEB28296.1"/>
    </source>
</evidence>
<name>A0A4Y7T2B6_COPMI</name>
<protein>
    <submittedName>
        <fullName evidence="1">Uncharacterized protein</fullName>
    </submittedName>
</protein>
<evidence type="ECO:0000313" key="2">
    <source>
        <dbReference type="Proteomes" id="UP000298030"/>
    </source>
</evidence>
<dbReference type="Proteomes" id="UP000298030">
    <property type="component" value="Unassembled WGS sequence"/>
</dbReference>
<keyword evidence="2" id="KW-1185">Reference proteome</keyword>
<reference evidence="1 2" key="1">
    <citation type="journal article" date="2019" name="Nat. Ecol. Evol.">
        <title>Megaphylogeny resolves global patterns of mushroom evolution.</title>
        <authorList>
            <person name="Varga T."/>
            <person name="Krizsan K."/>
            <person name="Foldi C."/>
            <person name="Dima B."/>
            <person name="Sanchez-Garcia M."/>
            <person name="Sanchez-Ramirez S."/>
            <person name="Szollosi G.J."/>
            <person name="Szarkandi J.G."/>
            <person name="Papp V."/>
            <person name="Albert L."/>
            <person name="Andreopoulos W."/>
            <person name="Angelini C."/>
            <person name="Antonin V."/>
            <person name="Barry K.W."/>
            <person name="Bougher N.L."/>
            <person name="Buchanan P."/>
            <person name="Buyck B."/>
            <person name="Bense V."/>
            <person name="Catcheside P."/>
            <person name="Chovatia M."/>
            <person name="Cooper J."/>
            <person name="Damon W."/>
            <person name="Desjardin D."/>
            <person name="Finy P."/>
            <person name="Geml J."/>
            <person name="Haridas S."/>
            <person name="Hughes K."/>
            <person name="Justo A."/>
            <person name="Karasinski D."/>
            <person name="Kautmanova I."/>
            <person name="Kiss B."/>
            <person name="Kocsube S."/>
            <person name="Kotiranta H."/>
            <person name="LaButti K.M."/>
            <person name="Lechner B.E."/>
            <person name="Liimatainen K."/>
            <person name="Lipzen A."/>
            <person name="Lukacs Z."/>
            <person name="Mihaltcheva S."/>
            <person name="Morgado L.N."/>
            <person name="Niskanen T."/>
            <person name="Noordeloos M.E."/>
            <person name="Ohm R.A."/>
            <person name="Ortiz-Santana B."/>
            <person name="Ovrebo C."/>
            <person name="Racz N."/>
            <person name="Riley R."/>
            <person name="Savchenko A."/>
            <person name="Shiryaev A."/>
            <person name="Soop K."/>
            <person name="Spirin V."/>
            <person name="Szebenyi C."/>
            <person name="Tomsovsky M."/>
            <person name="Tulloss R.E."/>
            <person name="Uehling J."/>
            <person name="Grigoriev I.V."/>
            <person name="Vagvolgyi C."/>
            <person name="Papp T."/>
            <person name="Martin F.M."/>
            <person name="Miettinen O."/>
            <person name="Hibbett D.S."/>
            <person name="Nagy L.G."/>
        </authorList>
    </citation>
    <scope>NUCLEOTIDE SEQUENCE [LARGE SCALE GENOMIC DNA]</scope>
    <source>
        <strain evidence="1 2">FP101781</strain>
    </source>
</reference>
<gene>
    <name evidence="1" type="ORF">FA13DRAFT_1873001</name>
</gene>
<proteinExistence type="predicted"/>
<dbReference type="EMBL" id="QPFP01000033">
    <property type="protein sequence ID" value="TEB28296.1"/>
    <property type="molecule type" value="Genomic_DNA"/>
</dbReference>
<accession>A0A4Y7T2B6</accession>